<evidence type="ECO:0000313" key="3">
    <source>
        <dbReference type="Proteomes" id="UP000225706"/>
    </source>
</evidence>
<protein>
    <submittedName>
        <fullName evidence="2">Uncharacterized protein</fullName>
    </submittedName>
</protein>
<keyword evidence="3" id="KW-1185">Reference proteome</keyword>
<dbReference type="Proteomes" id="UP000225706">
    <property type="component" value="Unassembled WGS sequence"/>
</dbReference>
<sequence>MSYTERQESQSRRVVQSSMVSTATRTTSVRRVTSESSEVKMETKRSSFPAQEVTLFTRHGFDSSTEFRRWKSSSSNRIEFNSFDQRSLLFNTSGGNRRLNEARDVTEHGSKSPDRDREPPLKAVVKEKSEIQTPDWMEEKESPELKRKIYDTGTIDLLLKYPLDNSPKANILDLRKTKYESPIRPEVAKREKAAIPILSLDDFDKQDEDDEDDEFEEVIVVLDVQRRPTWRKGLERPKPQPVKVGARVEDLLQLPGKPKVKPESDLDMSAVDERIEYVERPLVAHEGLDLTGILDNL</sequence>
<accession>A0A2B4S4K0</accession>
<dbReference type="AlphaFoldDB" id="A0A2B4S4K0"/>
<comment type="caution">
    <text evidence="2">The sequence shown here is derived from an EMBL/GenBank/DDBJ whole genome shotgun (WGS) entry which is preliminary data.</text>
</comment>
<reference evidence="3" key="1">
    <citation type="journal article" date="2017" name="bioRxiv">
        <title>Comparative analysis of the genomes of Stylophora pistillata and Acropora digitifera provides evidence for extensive differences between species of corals.</title>
        <authorList>
            <person name="Voolstra C.R."/>
            <person name="Li Y."/>
            <person name="Liew Y.J."/>
            <person name="Baumgarten S."/>
            <person name="Zoccola D."/>
            <person name="Flot J.-F."/>
            <person name="Tambutte S."/>
            <person name="Allemand D."/>
            <person name="Aranda M."/>
        </authorList>
    </citation>
    <scope>NUCLEOTIDE SEQUENCE [LARGE SCALE GENOMIC DNA]</scope>
</reference>
<evidence type="ECO:0000256" key="1">
    <source>
        <dbReference type="SAM" id="MobiDB-lite"/>
    </source>
</evidence>
<name>A0A2B4S4K0_STYPI</name>
<feature type="region of interest" description="Disordered" evidence="1">
    <location>
        <begin position="1"/>
        <end position="48"/>
    </location>
</feature>
<gene>
    <name evidence="2" type="ORF">AWC38_SpisGene9743</name>
</gene>
<feature type="region of interest" description="Disordered" evidence="1">
    <location>
        <begin position="92"/>
        <end position="123"/>
    </location>
</feature>
<organism evidence="2 3">
    <name type="scientific">Stylophora pistillata</name>
    <name type="common">Smooth cauliflower coral</name>
    <dbReference type="NCBI Taxonomy" id="50429"/>
    <lineage>
        <taxon>Eukaryota</taxon>
        <taxon>Metazoa</taxon>
        <taxon>Cnidaria</taxon>
        <taxon>Anthozoa</taxon>
        <taxon>Hexacorallia</taxon>
        <taxon>Scleractinia</taxon>
        <taxon>Astrocoeniina</taxon>
        <taxon>Pocilloporidae</taxon>
        <taxon>Stylophora</taxon>
    </lineage>
</organism>
<feature type="compositionally biased region" description="Basic and acidic residues" evidence="1">
    <location>
        <begin position="98"/>
        <end position="123"/>
    </location>
</feature>
<evidence type="ECO:0000313" key="2">
    <source>
        <dbReference type="EMBL" id="PFX25624.1"/>
    </source>
</evidence>
<feature type="compositionally biased region" description="Basic and acidic residues" evidence="1">
    <location>
        <begin position="1"/>
        <end position="11"/>
    </location>
</feature>
<proteinExistence type="predicted"/>
<feature type="compositionally biased region" description="Low complexity" evidence="1">
    <location>
        <begin position="12"/>
        <end position="36"/>
    </location>
</feature>
<dbReference type="EMBL" id="LSMT01000146">
    <property type="protein sequence ID" value="PFX25624.1"/>
    <property type="molecule type" value="Genomic_DNA"/>
</dbReference>
<dbReference type="OrthoDB" id="5985129at2759"/>